<feature type="binding site" evidence="14">
    <location>
        <position position="192"/>
    </location>
    <ligand>
        <name>Ca(2+)</name>
        <dbReference type="ChEBI" id="CHEBI:29108"/>
        <label>3</label>
    </ligand>
</feature>
<feature type="binding site" evidence="14">
    <location>
        <position position="118"/>
    </location>
    <ligand>
        <name>Ca(2+)</name>
        <dbReference type="ChEBI" id="CHEBI:29108"/>
        <label>1</label>
    </ligand>
</feature>
<keyword evidence="4" id="KW-0272">Extracellular matrix</keyword>
<dbReference type="GO" id="GO:0004222">
    <property type="term" value="F:metalloendopeptidase activity"/>
    <property type="evidence" value="ECO:0007669"/>
    <property type="project" value="InterPro"/>
</dbReference>
<feature type="active site" evidence="13">
    <location>
        <position position="213"/>
    </location>
</feature>
<dbReference type="SUPFAM" id="SSF55486">
    <property type="entry name" value="Metalloproteases ('zincins'), catalytic domain"/>
    <property type="match status" value="1"/>
</dbReference>
<evidence type="ECO:0000256" key="12">
    <source>
        <dbReference type="ARBA" id="ARBA00023145"/>
    </source>
</evidence>
<dbReference type="Gene3D" id="3.40.390.10">
    <property type="entry name" value="Collagenase (Catalytic Domain)"/>
    <property type="match status" value="1"/>
</dbReference>
<comment type="caution">
    <text evidence="18">The sequence shown here is derived from an EMBL/GenBank/DDBJ whole genome shotgun (WGS) entry which is preliminary data.</text>
</comment>
<evidence type="ECO:0000256" key="2">
    <source>
        <dbReference type="ARBA" id="ARBA00010370"/>
    </source>
</evidence>
<proteinExistence type="inferred from homology"/>
<dbReference type="InterPro" id="IPR006026">
    <property type="entry name" value="Peptidase_Metallo"/>
</dbReference>
<evidence type="ECO:0000256" key="9">
    <source>
        <dbReference type="ARBA" id="ARBA00022833"/>
    </source>
</evidence>
<feature type="binding site" evidence="14">
    <location>
        <position position="164"/>
    </location>
    <ligand>
        <name>Zn(2+)</name>
        <dbReference type="ChEBI" id="CHEBI:29105"/>
        <label>1</label>
    </ligand>
</feature>
<dbReference type="Proteomes" id="UP000579406">
    <property type="component" value="Unassembled WGS sequence"/>
</dbReference>
<evidence type="ECO:0000256" key="8">
    <source>
        <dbReference type="ARBA" id="ARBA00022801"/>
    </source>
</evidence>
<feature type="short sequence motif" description="Cysteine switch" evidence="15">
    <location>
        <begin position="84"/>
        <end position="91"/>
    </location>
</feature>
<name>A0A7K9UHL4_9AVES</name>
<evidence type="ECO:0000256" key="15">
    <source>
        <dbReference type="PIRSR" id="PIRSR621190-5"/>
    </source>
</evidence>
<evidence type="ECO:0000256" key="10">
    <source>
        <dbReference type="ARBA" id="ARBA00022837"/>
    </source>
</evidence>
<gene>
    <name evidence="18" type="primary">Mmp7</name>
    <name evidence="18" type="ORF">CHLAEN_R01388</name>
</gene>
<comment type="cofactor">
    <cofactor evidence="14">
        <name>Ca(2+)</name>
        <dbReference type="ChEBI" id="CHEBI:29108"/>
    </cofactor>
    <text evidence="14">Can bind about 5 Ca(2+) ions per subunit.</text>
</comment>
<dbReference type="EMBL" id="VWZY01012981">
    <property type="protein sequence ID" value="NXI60092.1"/>
    <property type="molecule type" value="Genomic_DNA"/>
</dbReference>
<dbReference type="PANTHER" id="PTHR10201:SF29">
    <property type="entry name" value="72 KDA TYPE IV COLLAGENASE"/>
    <property type="match status" value="1"/>
</dbReference>
<feature type="chain" id="PRO_5029592422" evidence="16">
    <location>
        <begin position="18"/>
        <end position="258"/>
    </location>
</feature>
<protein>
    <submittedName>
        <fullName evidence="18">MMP7 protein</fullName>
    </submittedName>
</protein>
<dbReference type="FunFam" id="3.40.390.10:FF:000007">
    <property type="entry name" value="Collagenase 3"/>
    <property type="match status" value="1"/>
</dbReference>
<keyword evidence="8" id="KW-0378">Hydrolase</keyword>
<dbReference type="OrthoDB" id="406838at2759"/>
<feature type="binding site" evidence="14">
    <location>
        <position position="177"/>
    </location>
    <ligand>
        <name>Zn(2+)</name>
        <dbReference type="ChEBI" id="CHEBI:29105"/>
        <label>1</label>
    </ligand>
</feature>
<keyword evidence="5" id="KW-0645">Protease</keyword>
<reference evidence="18 19" key="1">
    <citation type="submission" date="2019-09" db="EMBL/GenBank/DDBJ databases">
        <title>Bird 10,000 Genomes (B10K) Project - Family phase.</title>
        <authorList>
            <person name="Zhang G."/>
        </authorList>
    </citation>
    <scope>NUCLEOTIDE SEQUENCE [LARGE SCALE GENOMIC DNA]</scope>
    <source>
        <strain evidence="18">B10K-DU-001-61</strain>
        <tissue evidence="18">Muscle</tissue>
    </source>
</reference>
<keyword evidence="3" id="KW-0964">Secreted</keyword>
<evidence type="ECO:0000259" key="17">
    <source>
        <dbReference type="SMART" id="SM00235"/>
    </source>
</evidence>
<dbReference type="InterPro" id="IPR021158">
    <property type="entry name" value="Pept_M10A_Zn_BS"/>
</dbReference>
<feature type="binding site" evidence="14">
    <location>
        <position position="169"/>
    </location>
    <ligand>
        <name>Ca(2+)</name>
        <dbReference type="ChEBI" id="CHEBI:29108"/>
        <label>3</label>
    </ligand>
</feature>
<dbReference type="Pfam" id="PF01471">
    <property type="entry name" value="PG_binding_1"/>
    <property type="match status" value="1"/>
</dbReference>
<evidence type="ECO:0000256" key="1">
    <source>
        <dbReference type="ARBA" id="ARBA00004498"/>
    </source>
</evidence>
<feature type="binding site" evidence="14">
    <location>
        <position position="188"/>
    </location>
    <ligand>
        <name>Ca(2+)</name>
        <dbReference type="ChEBI" id="CHEBI:29108"/>
        <label>2</label>
    </ligand>
</feature>
<evidence type="ECO:0000256" key="14">
    <source>
        <dbReference type="PIRSR" id="PIRSR621190-2"/>
    </source>
</evidence>
<feature type="domain" description="Peptidase metallopeptidase" evidence="17">
    <location>
        <begin position="99"/>
        <end position="258"/>
    </location>
</feature>
<feature type="binding site" evidence="14">
    <location>
        <position position="170"/>
    </location>
    <ligand>
        <name>Ca(2+)</name>
        <dbReference type="ChEBI" id="CHEBI:29108"/>
        <label>3</label>
    </ligand>
</feature>
<feature type="non-terminal residue" evidence="18">
    <location>
        <position position="258"/>
    </location>
</feature>
<dbReference type="SMART" id="SM00235">
    <property type="entry name" value="ZnMc"/>
    <property type="match status" value="1"/>
</dbReference>
<keyword evidence="11" id="KW-0482">Metalloprotease</keyword>
<evidence type="ECO:0000256" key="3">
    <source>
        <dbReference type="ARBA" id="ARBA00022525"/>
    </source>
</evidence>
<dbReference type="GO" id="GO:0005615">
    <property type="term" value="C:extracellular space"/>
    <property type="evidence" value="ECO:0007669"/>
    <property type="project" value="TreeGrafter"/>
</dbReference>
<dbReference type="GO" id="GO:0048771">
    <property type="term" value="P:tissue remodeling"/>
    <property type="evidence" value="ECO:0007669"/>
    <property type="project" value="TreeGrafter"/>
</dbReference>
<evidence type="ECO:0000256" key="16">
    <source>
        <dbReference type="SAM" id="SignalP"/>
    </source>
</evidence>
<comment type="similarity">
    <text evidence="2">Belongs to the peptidase M10A family.</text>
</comment>
<dbReference type="InterPro" id="IPR002477">
    <property type="entry name" value="Peptidoglycan-bd-like"/>
</dbReference>
<dbReference type="InterPro" id="IPR024079">
    <property type="entry name" value="MetalloPept_cat_dom_sf"/>
</dbReference>
<dbReference type="InterPro" id="IPR036365">
    <property type="entry name" value="PGBD-like_sf"/>
</dbReference>
<keyword evidence="9 14" id="KW-0862">Zinc</keyword>
<dbReference type="GO" id="GO:0030574">
    <property type="term" value="P:collagen catabolic process"/>
    <property type="evidence" value="ECO:0007669"/>
    <property type="project" value="TreeGrafter"/>
</dbReference>
<accession>A0A7K9UHL4</accession>
<evidence type="ECO:0000256" key="5">
    <source>
        <dbReference type="ARBA" id="ARBA00022670"/>
    </source>
</evidence>
<feature type="binding site" evidence="14">
    <location>
        <position position="222"/>
    </location>
    <ligand>
        <name>Zn(2+)</name>
        <dbReference type="ChEBI" id="CHEBI:29105"/>
        <label>2</label>
        <note>catalytic</note>
    </ligand>
</feature>
<dbReference type="GO" id="GO:0001666">
    <property type="term" value="P:response to hypoxia"/>
    <property type="evidence" value="ECO:0007669"/>
    <property type="project" value="TreeGrafter"/>
</dbReference>
<dbReference type="GO" id="GO:0031012">
    <property type="term" value="C:extracellular matrix"/>
    <property type="evidence" value="ECO:0007669"/>
    <property type="project" value="InterPro"/>
</dbReference>
<dbReference type="InterPro" id="IPR001818">
    <property type="entry name" value="Pept_M10_metallopeptidase"/>
</dbReference>
<dbReference type="InterPro" id="IPR021190">
    <property type="entry name" value="Pept_M10A"/>
</dbReference>
<feature type="binding site" evidence="14">
    <location>
        <position position="190"/>
    </location>
    <ligand>
        <name>Zn(2+)</name>
        <dbReference type="ChEBI" id="CHEBI:29105"/>
        <label>1</label>
    </ligand>
</feature>
<feature type="binding site" evidence="14">
    <location>
        <position position="186"/>
    </location>
    <ligand>
        <name>Ca(2+)</name>
        <dbReference type="ChEBI" id="CHEBI:29108"/>
        <label>2</label>
    </ligand>
</feature>
<feature type="binding site" evidence="14">
    <location>
        <position position="216"/>
    </location>
    <ligand>
        <name>Zn(2+)</name>
        <dbReference type="ChEBI" id="CHEBI:29105"/>
        <label>2</label>
        <note>catalytic</note>
    </ligand>
</feature>
<organism evidence="18 19">
    <name type="scientific">Chloroceryle aenea</name>
    <name type="common">American pygmy kingfisher</name>
    <dbReference type="NCBI Taxonomy" id="176938"/>
    <lineage>
        <taxon>Eukaryota</taxon>
        <taxon>Metazoa</taxon>
        <taxon>Chordata</taxon>
        <taxon>Craniata</taxon>
        <taxon>Vertebrata</taxon>
        <taxon>Euteleostomi</taxon>
        <taxon>Archelosauria</taxon>
        <taxon>Archosauria</taxon>
        <taxon>Dinosauria</taxon>
        <taxon>Saurischia</taxon>
        <taxon>Theropoda</taxon>
        <taxon>Coelurosauria</taxon>
        <taxon>Aves</taxon>
        <taxon>Neognathae</taxon>
        <taxon>Neoaves</taxon>
        <taxon>Telluraves</taxon>
        <taxon>Coraciimorphae</taxon>
        <taxon>Coraciiformes</taxon>
        <taxon>Cerylidae</taxon>
        <taxon>Chloroceryle</taxon>
    </lineage>
</organism>
<dbReference type="GO" id="GO:0006508">
    <property type="term" value="P:proteolysis"/>
    <property type="evidence" value="ECO:0007669"/>
    <property type="project" value="UniProtKB-KW"/>
</dbReference>
<feature type="binding site" evidence="14">
    <location>
        <position position="152"/>
    </location>
    <ligand>
        <name>Ca(2+)</name>
        <dbReference type="ChEBI" id="CHEBI:29108"/>
        <label>2</label>
    </ligand>
</feature>
<dbReference type="PROSITE" id="PS00546">
    <property type="entry name" value="CYSTEINE_SWITCH"/>
    <property type="match status" value="1"/>
</dbReference>
<dbReference type="PRINTS" id="PR00138">
    <property type="entry name" value="MATRIXIN"/>
</dbReference>
<feature type="binding site" evidence="14">
    <location>
        <position position="212"/>
    </location>
    <ligand>
        <name>Zn(2+)</name>
        <dbReference type="ChEBI" id="CHEBI:29105"/>
        <label>2</label>
        <note>catalytic</note>
    </ligand>
</feature>
<evidence type="ECO:0000256" key="6">
    <source>
        <dbReference type="ARBA" id="ARBA00022723"/>
    </source>
</evidence>
<feature type="binding site" evidence="14">
    <location>
        <position position="195"/>
    </location>
    <ligand>
        <name>Ca(2+)</name>
        <dbReference type="ChEBI" id="CHEBI:29108"/>
        <label>1</label>
    </ligand>
</feature>
<dbReference type="InterPro" id="IPR033739">
    <property type="entry name" value="M10A_MMP"/>
</dbReference>
<feature type="binding site" evidence="14">
    <location>
        <position position="162"/>
    </location>
    <ligand>
        <name>Zn(2+)</name>
        <dbReference type="ChEBI" id="CHEBI:29105"/>
        <label>1</label>
    </ligand>
</feature>
<dbReference type="GO" id="GO:0030198">
    <property type="term" value="P:extracellular matrix organization"/>
    <property type="evidence" value="ECO:0007669"/>
    <property type="project" value="TreeGrafter"/>
</dbReference>
<keyword evidence="7 16" id="KW-0732">Signal</keyword>
<comment type="subcellular location">
    <subcellularLocation>
        <location evidence="1">Secreted</location>
        <location evidence="1">Extracellular space</location>
        <location evidence="1">Extracellular matrix</location>
    </subcellularLocation>
</comment>
<feature type="signal peptide" evidence="16">
    <location>
        <begin position="1"/>
        <end position="17"/>
    </location>
</feature>
<dbReference type="PANTHER" id="PTHR10201">
    <property type="entry name" value="MATRIX METALLOPROTEINASE"/>
    <property type="match status" value="1"/>
</dbReference>
<dbReference type="SUPFAM" id="SSF47090">
    <property type="entry name" value="PGBD-like"/>
    <property type="match status" value="1"/>
</dbReference>
<evidence type="ECO:0000256" key="7">
    <source>
        <dbReference type="ARBA" id="ARBA00022729"/>
    </source>
</evidence>
<feature type="binding site" description="in inhibited form" evidence="14">
    <location>
        <position position="86"/>
    </location>
    <ligand>
        <name>Zn(2+)</name>
        <dbReference type="ChEBI" id="CHEBI:29105"/>
        <label>2</label>
        <note>catalytic</note>
    </ligand>
</feature>
<evidence type="ECO:0000313" key="18">
    <source>
        <dbReference type="EMBL" id="NXI60092.1"/>
    </source>
</evidence>
<dbReference type="CDD" id="cd04278">
    <property type="entry name" value="ZnMc_MMP"/>
    <property type="match status" value="1"/>
</dbReference>
<feature type="non-terminal residue" evidence="18">
    <location>
        <position position="1"/>
    </location>
</feature>
<evidence type="ECO:0000256" key="13">
    <source>
        <dbReference type="PIRSR" id="PIRSR621190-1"/>
    </source>
</evidence>
<dbReference type="GO" id="GO:0008270">
    <property type="term" value="F:zinc ion binding"/>
    <property type="evidence" value="ECO:0007669"/>
    <property type="project" value="InterPro"/>
</dbReference>
<feature type="binding site" evidence="14">
    <location>
        <position position="230"/>
    </location>
    <ligand>
        <name>Zn(2+)</name>
        <dbReference type="ChEBI" id="CHEBI:29105"/>
        <label>2</label>
        <note>catalytic</note>
    </ligand>
</feature>
<keyword evidence="19" id="KW-1185">Reference proteome</keyword>
<keyword evidence="6 14" id="KW-0479">Metal-binding</keyword>
<dbReference type="Pfam" id="PF00413">
    <property type="entry name" value="Peptidase_M10"/>
    <property type="match status" value="1"/>
</dbReference>
<comment type="cofactor">
    <cofactor evidence="14">
        <name>Zn(2+)</name>
        <dbReference type="ChEBI" id="CHEBI:29105"/>
    </cofactor>
    <text evidence="14">Binds 2 Zn(2+) ions per subunit.</text>
</comment>
<dbReference type="AlphaFoldDB" id="A0A7K9UHL4"/>
<evidence type="ECO:0000313" key="19">
    <source>
        <dbReference type="Proteomes" id="UP000579406"/>
    </source>
</evidence>
<feature type="binding site" evidence="14">
    <location>
        <position position="195"/>
    </location>
    <ligand>
        <name>Ca(2+)</name>
        <dbReference type="ChEBI" id="CHEBI:29108"/>
        <label>3</label>
    </ligand>
</feature>
<keyword evidence="12" id="KW-0865">Zymogen</keyword>
<evidence type="ECO:0000256" key="11">
    <source>
        <dbReference type="ARBA" id="ARBA00023049"/>
    </source>
</evidence>
<keyword evidence="10 14" id="KW-0106">Calcium</keyword>
<sequence>MQYLLLCAVILLPESLAFPVQLQQESLSNRALEKIQKYFEEFFPGLSKTRSLNLEDKIKEMQKFFHLNVTGKLDIETQGILTQPRCGVPDVAEYKTFSGSPKWSKNNLTYRILNYTPDLSMRKVDRAIKRAFTVWSNVTPLQFRRIYLGYADIMIAFASRAHGDGYPFDGKGNTLAHAFAPGEGLGGDAHFDEDEVWSETNQEINLFLVAAHEFGHALGLAHSDVRGALMYPIYSYVDPATFQLPDDDKQGIQKLYGK</sequence>
<evidence type="ECO:0000256" key="4">
    <source>
        <dbReference type="ARBA" id="ARBA00022530"/>
    </source>
</evidence>